<accession>A0ABT0XJ13</accession>
<gene>
    <name evidence="6" type="ORF">NDM98_10550</name>
</gene>
<evidence type="ECO:0000259" key="5">
    <source>
        <dbReference type="PROSITE" id="PS51078"/>
    </source>
</evidence>
<dbReference type="Gene3D" id="3.30.450.40">
    <property type="match status" value="1"/>
</dbReference>
<evidence type="ECO:0000313" key="6">
    <source>
        <dbReference type="EMBL" id="MCM2675889.1"/>
    </source>
</evidence>
<dbReference type="InterPro" id="IPR036390">
    <property type="entry name" value="WH_DNA-bd_sf"/>
</dbReference>
<evidence type="ECO:0000256" key="3">
    <source>
        <dbReference type="ARBA" id="ARBA00023163"/>
    </source>
</evidence>
<sequence>MTPFSYSIIVGLKLKETPFRNKERSQVGDNQLVQAVDRALEIIDILKEHPKGLGVTEIANRIGVVKSTAHRLLSSLESKHYVRRTVDQQRYRLGLKFLEIKSYVIDTTDIVEEAHPLLEELVEKVGEITHLVLLDGFEMVYIDKVEPNQTIRIFSRTGKRAPIHCTGVGKAIAAHFNEAQLKKYFHQAELEGYTPHTFTSEEAFREELSQIKQLGYALDNEEHELGIRCVAAPIWNHEGKVENAISVTGPIDRMSDEKIEELKPILIHTANLISKAIGAFR</sequence>
<feature type="domain" description="IclR-ED" evidence="5">
    <location>
        <begin position="96"/>
        <end position="279"/>
    </location>
</feature>
<proteinExistence type="predicted"/>
<evidence type="ECO:0000256" key="1">
    <source>
        <dbReference type="ARBA" id="ARBA00023015"/>
    </source>
</evidence>
<dbReference type="Gene3D" id="1.10.10.10">
    <property type="entry name" value="Winged helix-like DNA-binding domain superfamily/Winged helix DNA-binding domain"/>
    <property type="match status" value="1"/>
</dbReference>
<dbReference type="Pfam" id="PF01614">
    <property type="entry name" value="IclR_C"/>
    <property type="match status" value="1"/>
</dbReference>
<evidence type="ECO:0000256" key="2">
    <source>
        <dbReference type="ARBA" id="ARBA00023125"/>
    </source>
</evidence>
<keyword evidence="7" id="KW-1185">Reference proteome</keyword>
<dbReference type="SMART" id="SM00346">
    <property type="entry name" value="HTH_ICLR"/>
    <property type="match status" value="1"/>
</dbReference>
<keyword evidence="1" id="KW-0805">Transcription regulation</keyword>
<feature type="domain" description="HTH iclR-type" evidence="4">
    <location>
        <begin position="33"/>
        <end position="95"/>
    </location>
</feature>
<reference evidence="6" key="1">
    <citation type="submission" date="2022-06" db="EMBL/GenBank/DDBJ databases">
        <title>Alkalicoccobacillus porphyridii sp. nov., isolated from a marine red alga, Porphyridium purpureum and reclassification of Shouchella plakortidis and Shouchella gibsonii as Alkalicoccobacillus plakortidis comb. nov. and Alkalicoccobacillus gibsonii comb. nov.</title>
        <authorList>
            <person name="Kim K.H."/>
            <person name="Lee J.K."/>
            <person name="Han D.M."/>
            <person name="Baek J.H."/>
            <person name="Jeon C.O."/>
        </authorList>
    </citation>
    <scope>NUCLEOTIDE SEQUENCE</scope>
    <source>
        <strain evidence="6">DSM 19153</strain>
    </source>
</reference>
<dbReference type="PROSITE" id="PS51078">
    <property type="entry name" value="ICLR_ED"/>
    <property type="match status" value="1"/>
</dbReference>
<dbReference type="CDD" id="cd00090">
    <property type="entry name" value="HTH_ARSR"/>
    <property type="match status" value="1"/>
</dbReference>
<protein>
    <submittedName>
        <fullName evidence="6">IclR family transcriptional regulator</fullName>
    </submittedName>
</protein>
<dbReference type="EMBL" id="JAMQJY010000001">
    <property type="protein sequence ID" value="MCM2675889.1"/>
    <property type="molecule type" value="Genomic_DNA"/>
</dbReference>
<dbReference type="PANTHER" id="PTHR30136:SF35">
    <property type="entry name" value="HTH-TYPE TRANSCRIPTIONAL REGULATOR RV1719"/>
    <property type="match status" value="1"/>
</dbReference>
<evidence type="ECO:0000313" key="7">
    <source>
        <dbReference type="Proteomes" id="UP001203665"/>
    </source>
</evidence>
<dbReference type="SUPFAM" id="SSF55781">
    <property type="entry name" value="GAF domain-like"/>
    <property type="match status" value="1"/>
</dbReference>
<dbReference type="PROSITE" id="PS51077">
    <property type="entry name" value="HTH_ICLR"/>
    <property type="match status" value="1"/>
</dbReference>
<dbReference type="InterPro" id="IPR036388">
    <property type="entry name" value="WH-like_DNA-bd_sf"/>
</dbReference>
<dbReference type="InterPro" id="IPR005471">
    <property type="entry name" value="Tscrpt_reg_IclR_N"/>
</dbReference>
<dbReference type="InterPro" id="IPR050707">
    <property type="entry name" value="HTH_MetabolicPath_Reg"/>
</dbReference>
<dbReference type="PANTHER" id="PTHR30136">
    <property type="entry name" value="HELIX-TURN-HELIX TRANSCRIPTIONAL REGULATOR, ICLR FAMILY"/>
    <property type="match status" value="1"/>
</dbReference>
<comment type="caution">
    <text evidence="6">The sequence shown here is derived from an EMBL/GenBank/DDBJ whole genome shotgun (WGS) entry which is preliminary data.</text>
</comment>
<dbReference type="Proteomes" id="UP001203665">
    <property type="component" value="Unassembled WGS sequence"/>
</dbReference>
<dbReference type="InterPro" id="IPR011991">
    <property type="entry name" value="ArsR-like_HTH"/>
</dbReference>
<keyword evidence="3" id="KW-0804">Transcription</keyword>
<keyword evidence="2" id="KW-0238">DNA-binding</keyword>
<evidence type="ECO:0000259" key="4">
    <source>
        <dbReference type="PROSITE" id="PS51077"/>
    </source>
</evidence>
<dbReference type="Pfam" id="PF09339">
    <property type="entry name" value="HTH_IclR"/>
    <property type="match status" value="1"/>
</dbReference>
<dbReference type="InterPro" id="IPR014757">
    <property type="entry name" value="Tscrpt_reg_IclR_C"/>
</dbReference>
<dbReference type="InterPro" id="IPR029016">
    <property type="entry name" value="GAF-like_dom_sf"/>
</dbReference>
<dbReference type="RefSeq" id="WP_251607237.1">
    <property type="nucleotide sequence ID" value="NZ_JAMQJY010000001.1"/>
</dbReference>
<name>A0ABT0XJ13_9BACI</name>
<dbReference type="SUPFAM" id="SSF46785">
    <property type="entry name" value="Winged helix' DNA-binding domain"/>
    <property type="match status" value="1"/>
</dbReference>
<organism evidence="6 7">
    <name type="scientific">Alkalicoccobacillus plakortidis</name>
    <dbReference type="NCBI Taxonomy" id="444060"/>
    <lineage>
        <taxon>Bacteria</taxon>
        <taxon>Bacillati</taxon>
        <taxon>Bacillota</taxon>
        <taxon>Bacilli</taxon>
        <taxon>Bacillales</taxon>
        <taxon>Bacillaceae</taxon>
        <taxon>Alkalicoccobacillus</taxon>
    </lineage>
</organism>